<dbReference type="Gene3D" id="1.20.1410.10">
    <property type="entry name" value="I/LWEQ domain"/>
    <property type="match status" value="1"/>
</dbReference>
<feature type="region of interest" description="Disordered" evidence="4">
    <location>
        <begin position="687"/>
        <end position="708"/>
    </location>
</feature>
<feature type="compositionally biased region" description="Polar residues" evidence="4">
    <location>
        <begin position="493"/>
        <end position="505"/>
    </location>
</feature>
<feature type="compositionally biased region" description="Basic and acidic residues" evidence="4">
    <location>
        <begin position="559"/>
        <end position="573"/>
    </location>
</feature>
<dbReference type="InterPro" id="IPR002558">
    <property type="entry name" value="ILWEQ_dom"/>
</dbReference>
<dbReference type="GO" id="GO:0005925">
    <property type="term" value="C:focal adhesion"/>
    <property type="evidence" value="ECO:0007669"/>
    <property type="project" value="TreeGrafter"/>
</dbReference>
<evidence type="ECO:0000256" key="3">
    <source>
        <dbReference type="SAM" id="Coils"/>
    </source>
</evidence>
<dbReference type="AlphaFoldDB" id="A0A1D2MXN8"/>
<dbReference type="GO" id="GO:0005737">
    <property type="term" value="C:cytoplasm"/>
    <property type="evidence" value="ECO:0007669"/>
    <property type="project" value="UniProtKB-SubCell"/>
</dbReference>
<dbReference type="Pfam" id="PF21896">
    <property type="entry name" value="Talin_IBS2B"/>
    <property type="match status" value="1"/>
</dbReference>
<sequence>MVTNVTSLLKTVKSVEDEHTRGTRALEATIEAIAQEIRAFDSHDVPKGRIVSPEELVRATKPVTTATAKAVAAGTSCRQDDVIVAANMGRKAISDLLTLCKSAAYSVEGEMRDRALVAARQVAIHYRELLQYVLHAVLHPGSDVKPQLTQCSRDIAQSVTELVAVGQLMKGHEFEDPDDPTVIAENELLGAANSIDAAAKKLEKLRPRRSVKEADEDLNFDEMILEAAKSIAAATSALVKASAFAQRELVDTGRVNKKSMSDSDDGQWSEGLVSAAQMVAAATHSLVEAANSLVQGQATEEKLISSAKQVASSTAQLLVACKVKASAESDATRRLQAAGQAVKRATDNLVKAAQQALAQEEERQLVLNKRMVGSMAQEINARSDVLKIERQLEEARSKLAAIRKAKYQEKTGGLAGYTDESDVDIDTHETSRLDSLLESSAERITSAANTFNIMRKQPQQTPTSYPTTSTPLKPAVSPKPTAASIAERDRKFNNSSPSYSTISNDSSVGYSYPSQYQQPTPPPPQRSFQPVTQHSTFKSQTSTNGTSSQFPPPPPPPHAHQEEDLYARPRHPDQYYSASSAASTPTPTTPKKTFMKPSEFYSEAQRSPSGLSVQGQQTPGFTPPKGGFQVLPSSFGKTFGKVQEGGSSVQEEYSHYDSGPVRSEQVFETRGADGSISLRRIFTQQQSSSSQSVVSSSRKVFQQKDGSN</sequence>
<dbReference type="Gene3D" id="1.20.1420.10">
    <property type="entry name" value="Talin, central domain"/>
    <property type="match status" value="1"/>
</dbReference>
<feature type="domain" description="I/LWEQ" evidence="5">
    <location>
        <begin position="172"/>
        <end position="410"/>
    </location>
</feature>
<comment type="subcellular location">
    <subcellularLocation>
        <location evidence="1">Cytoplasm</location>
    </subcellularLocation>
</comment>
<evidence type="ECO:0000256" key="2">
    <source>
        <dbReference type="ARBA" id="ARBA00022490"/>
    </source>
</evidence>
<keyword evidence="2" id="KW-0963">Cytoplasm</keyword>
<dbReference type="InterPro" id="IPR054082">
    <property type="entry name" value="Talin_IBS2B"/>
</dbReference>
<evidence type="ECO:0000313" key="6">
    <source>
        <dbReference type="EMBL" id="ODM97813.1"/>
    </source>
</evidence>
<evidence type="ECO:0000313" key="7">
    <source>
        <dbReference type="Proteomes" id="UP000094527"/>
    </source>
</evidence>
<dbReference type="PANTHER" id="PTHR19981">
    <property type="entry name" value="TALIN"/>
    <property type="match status" value="1"/>
</dbReference>
<feature type="compositionally biased region" description="Low complexity" evidence="4">
    <location>
        <begin position="506"/>
        <end position="518"/>
    </location>
</feature>
<dbReference type="SMART" id="SM00307">
    <property type="entry name" value="ILWEQ"/>
    <property type="match status" value="1"/>
</dbReference>
<reference evidence="6 7" key="1">
    <citation type="journal article" date="2016" name="Genome Biol. Evol.">
        <title>Gene Family Evolution Reflects Adaptation to Soil Environmental Stressors in the Genome of the Collembolan Orchesella cincta.</title>
        <authorList>
            <person name="Faddeeva-Vakhrusheva A."/>
            <person name="Derks M.F."/>
            <person name="Anvar S.Y."/>
            <person name="Agamennone V."/>
            <person name="Suring W."/>
            <person name="Smit S."/>
            <person name="van Straalen N.M."/>
            <person name="Roelofs D."/>
        </authorList>
    </citation>
    <scope>NUCLEOTIDE SEQUENCE [LARGE SCALE GENOMIC DNA]</scope>
    <source>
        <tissue evidence="6">Mixed pool</tissue>
    </source>
</reference>
<feature type="compositionally biased region" description="Polar residues" evidence="4">
    <location>
        <begin position="531"/>
        <end position="549"/>
    </location>
</feature>
<name>A0A1D2MXN8_ORCCI</name>
<dbReference type="GO" id="GO:0005886">
    <property type="term" value="C:plasma membrane"/>
    <property type="evidence" value="ECO:0007669"/>
    <property type="project" value="TreeGrafter"/>
</dbReference>
<dbReference type="Pfam" id="PF01608">
    <property type="entry name" value="I_LWEQ"/>
    <property type="match status" value="1"/>
</dbReference>
<evidence type="ECO:0000256" key="1">
    <source>
        <dbReference type="ARBA" id="ARBA00004496"/>
    </source>
</evidence>
<evidence type="ECO:0000259" key="5">
    <source>
        <dbReference type="PROSITE" id="PS50945"/>
    </source>
</evidence>
<comment type="caution">
    <text evidence="6">The sequence shown here is derived from an EMBL/GenBank/DDBJ whole genome shotgun (WGS) entry which is preliminary data.</text>
</comment>
<dbReference type="InterPro" id="IPR035964">
    <property type="entry name" value="I/LWEQ_dom_sf"/>
</dbReference>
<dbReference type="PANTHER" id="PTHR19981:SF1">
    <property type="entry name" value="RHEA, ISOFORM B"/>
    <property type="match status" value="1"/>
</dbReference>
<dbReference type="GO" id="GO:0005178">
    <property type="term" value="F:integrin binding"/>
    <property type="evidence" value="ECO:0007669"/>
    <property type="project" value="TreeGrafter"/>
</dbReference>
<evidence type="ECO:0000256" key="4">
    <source>
        <dbReference type="SAM" id="MobiDB-lite"/>
    </source>
</evidence>
<feature type="compositionally biased region" description="Polar residues" evidence="4">
    <location>
        <begin position="604"/>
        <end position="620"/>
    </location>
</feature>
<dbReference type="EMBL" id="LJIJ01000408">
    <property type="protein sequence ID" value="ODM97813.1"/>
    <property type="molecule type" value="Genomic_DNA"/>
</dbReference>
<feature type="compositionally biased region" description="Polar residues" evidence="4">
    <location>
        <begin position="698"/>
        <end position="708"/>
    </location>
</feature>
<organism evidence="6 7">
    <name type="scientific">Orchesella cincta</name>
    <name type="common">Springtail</name>
    <name type="synonym">Podura cincta</name>
    <dbReference type="NCBI Taxonomy" id="48709"/>
    <lineage>
        <taxon>Eukaryota</taxon>
        <taxon>Metazoa</taxon>
        <taxon>Ecdysozoa</taxon>
        <taxon>Arthropoda</taxon>
        <taxon>Hexapoda</taxon>
        <taxon>Collembola</taxon>
        <taxon>Entomobryomorpha</taxon>
        <taxon>Entomobryoidea</taxon>
        <taxon>Orchesellidae</taxon>
        <taxon>Orchesellinae</taxon>
        <taxon>Orchesella</taxon>
    </lineage>
</organism>
<feature type="coiled-coil region" evidence="3">
    <location>
        <begin position="335"/>
        <end position="405"/>
    </location>
</feature>
<dbReference type="GO" id="GO:0003779">
    <property type="term" value="F:actin binding"/>
    <property type="evidence" value="ECO:0007669"/>
    <property type="project" value="InterPro"/>
</dbReference>
<feature type="region of interest" description="Disordered" evidence="4">
    <location>
        <begin position="452"/>
        <end position="662"/>
    </location>
</feature>
<accession>A0A1D2MXN8</accession>
<feature type="compositionally biased region" description="Low complexity" evidence="4">
    <location>
        <begin position="457"/>
        <end position="471"/>
    </location>
</feature>
<keyword evidence="7" id="KW-1185">Reference proteome</keyword>
<dbReference type="OrthoDB" id="10262320at2759"/>
<dbReference type="GO" id="GO:0030036">
    <property type="term" value="P:actin cytoskeleton organization"/>
    <property type="evidence" value="ECO:0007669"/>
    <property type="project" value="TreeGrafter"/>
</dbReference>
<feature type="compositionally biased region" description="Low complexity" evidence="4">
    <location>
        <begin position="577"/>
        <end position="590"/>
    </location>
</feature>
<dbReference type="Proteomes" id="UP000094527">
    <property type="component" value="Unassembled WGS sequence"/>
</dbReference>
<keyword evidence="3" id="KW-0175">Coiled coil</keyword>
<dbReference type="FunFam" id="1.20.1410.10:FF:000001">
    <property type="entry name" value="Talin 2"/>
    <property type="match status" value="1"/>
</dbReference>
<proteinExistence type="predicted"/>
<dbReference type="PROSITE" id="PS50945">
    <property type="entry name" value="I_LWEQ"/>
    <property type="match status" value="1"/>
</dbReference>
<dbReference type="GO" id="GO:0098609">
    <property type="term" value="P:cell-cell adhesion"/>
    <property type="evidence" value="ECO:0007669"/>
    <property type="project" value="TreeGrafter"/>
</dbReference>
<protein>
    <submittedName>
        <fullName evidence="6">Talin-1</fullName>
    </submittedName>
</protein>
<feature type="compositionally biased region" description="Low complexity" evidence="4">
    <location>
        <begin position="687"/>
        <end position="697"/>
    </location>
</feature>
<dbReference type="SUPFAM" id="SSF109885">
    <property type="entry name" value="I/LWEQ domain"/>
    <property type="match status" value="1"/>
</dbReference>
<dbReference type="STRING" id="48709.A0A1D2MXN8"/>
<gene>
    <name evidence="6" type="ORF">Ocin01_08865</name>
</gene>